<dbReference type="Gene3D" id="2.60.120.260">
    <property type="entry name" value="Galactose-binding domain-like"/>
    <property type="match status" value="1"/>
</dbReference>
<dbReference type="PANTHER" id="PTHR13246">
    <property type="entry name" value="ENDO BETA N-ACETYLGLUCOSAMINIDASE"/>
    <property type="match status" value="1"/>
</dbReference>
<dbReference type="OrthoDB" id="284473at2759"/>
<dbReference type="AlphaFoldDB" id="A0A0C3E4M2"/>
<evidence type="ECO:0000259" key="1">
    <source>
        <dbReference type="Pfam" id="PF03644"/>
    </source>
</evidence>
<dbReference type="GO" id="GO:0033925">
    <property type="term" value="F:mannosyl-glycoprotein endo-beta-N-acetylglucosaminidase activity"/>
    <property type="evidence" value="ECO:0007669"/>
    <property type="project" value="UniProtKB-EC"/>
</dbReference>
<dbReference type="PANTHER" id="PTHR13246:SF1">
    <property type="entry name" value="CYTOSOLIC ENDO-BETA-N-ACETYLGLUCOSAMINIDASE"/>
    <property type="match status" value="1"/>
</dbReference>
<dbReference type="Proteomes" id="UP000053989">
    <property type="component" value="Unassembled WGS sequence"/>
</dbReference>
<protein>
    <submittedName>
        <fullName evidence="2">Glycoside hydrolase family 85 protein</fullName>
    </submittedName>
</protein>
<gene>
    <name evidence="2" type="ORF">SCLCIDRAFT_1214516</name>
</gene>
<keyword evidence="2" id="KW-0378">Hydrolase</keyword>
<proteinExistence type="predicted"/>
<evidence type="ECO:0000313" key="2">
    <source>
        <dbReference type="EMBL" id="KIM62981.1"/>
    </source>
</evidence>
<name>A0A0C3E4M2_9AGAM</name>
<dbReference type="EMBL" id="KN822038">
    <property type="protein sequence ID" value="KIM62981.1"/>
    <property type="molecule type" value="Genomic_DNA"/>
</dbReference>
<dbReference type="GO" id="GO:0005829">
    <property type="term" value="C:cytosol"/>
    <property type="evidence" value="ECO:0007669"/>
    <property type="project" value="UniProtKB-SubCell"/>
</dbReference>
<keyword evidence="3" id="KW-1185">Reference proteome</keyword>
<organism evidence="2 3">
    <name type="scientific">Scleroderma citrinum Foug A</name>
    <dbReference type="NCBI Taxonomy" id="1036808"/>
    <lineage>
        <taxon>Eukaryota</taxon>
        <taxon>Fungi</taxon>
        <taxon>Dikarya</taxon>
        <taxon>Basidiomycota</taxon>
        <taxon>Agaricomycotina</taxon>
        <taxon>Agaricomycetes</taxon>
        <taxon>Agaricomycetidae</taxon>
        <taxon>Boletales</taxon>
        <taxon>Sclerodermatineae</taxon>
        <taxon>Sclerodermataceae</taxon>
        <taxon>Scleroderma</taxon>
    </lineage>
</organism>
<accession>A0A0C3E4M2</accession>
<dbReference type="HOGENOM" id="CLU_016511_0_0_1"/>
<dbReference type="Gene3D" id="3.20.20.80">
    <property type="entry name" value="Glycosidases"/>
    <property type="match status" value="1"/>
</dbReference>
<dbReference type="InterPro" id="IPR005201">
    <property type="entry name" value="TIM_ENGase"/>
</dbReference>
<reference evidence="2 3" key="1">
    <citation type="submission" date="2014-04" db="EMBL/GenBank/DDBJ databases">
        <authorList>
            <consortium name="DOE Joint Genome Institute"/>
            <person name="Kuo A."/>
            <person name="Kohler A."/>
            <person name="Nagy L.G."/>
            <person name="Floudas D."/>
            <person name="Copeland A."/>
            <person name="Barry K.W."/>
            <person name="Cichocki N."/>
            <person name="Veneault-Fourrey C."/>
            <person name="LaButti K."/>
            <person name="Lindquist E.A."/>
            <person name="Lipzen A."/>
            <person name="Lundell T."/>
            <person name="Morin E."/>
            <person name="Murat C."/>
            <person name="Sun H."/>
            <person name="Tunlid A."/>
            <person name="Henrissat B."/>
            <person name="Grigoriev I.V."/>
            <person name="Hibbett D.S."/>
            <person name="Martin F."/>
            <person name="Nordberg H.P."/>
            <person name="Cantor M.N."/>
            <person name="Hua S.X."/>
        </authorList>
    </citation>
    <scope>NUCLEOTIDE SEQUENCE [LARGE SCALE GENOMIC DNA]</scope>
    <source>
        <strain evidence="2 3">Foug A</strain>
    </source>
</reference>
<evidence type="ECO:0000313" key="3">
    <source>
        <dbReference type="Proteomes" id="UP000053989"/>
    </source>
</evidence>
<dbReference type="InParanoid" id="A0A0C3E4M2"/>
<dbReference type="STRING" id="1036808.A0A0C3E4M2"/>
<feature type="domain" description="Cytosolic endo-beta-N-acetylglucosaminidase TIM barrel" evidence="1">
    <location>
        <begin position="70"/>
        <end position="416"/>
    </location>
</feature>
<dbReference type="InterPro" id="IPR032979">
    <property type="entry name" value="ENGase"/>
</dbReference>
<sequence>MPLRGVGHSGLVGDEAPYFDSLADLDMWFTQPRRKLTGVLPYQPRPRIEGQSNDRGKLLVCHDYKGGYTESPSGQCYTFNFWSLCDTFVYFSHHRVTIPPSGWTNAAHKQGVKILGTLILEHSESNSDGMKLILGNVPNLSIGSIAQAGSIPLSRHYASCLAEIAFQRGFDGYLLNFESSLPGGSEQARALAAWFVLLRAELHTKVGPHSDVVWYDSVTISGQLKYQNRLNHYNLPFFIASDAFFTNYFWSPHYPSIGASYFLNIDPILLSGSHVSDNSSPRVKTLGSVFVGVDVWGRHQYGGGGLNSYRAITHIDPQSLGLSVALFGPGWTWESEQDKPGWSWEQWWQFERQLWIGPSRPDEVVHVPEPPKWPYGPEQNEGPFKPIHAFFAHAPPPDPLKLSFYTCFSPGVGRAWFVNGANVLEANQVWTDIDKQCSIGNLVWPRPLLHWEGGELTEDLPLASTGFDMTDGWNGGNSLKLSVICGGSPSQDAFFRCVWIPVQSLTVTLQESYEVCVVYKTSTGEGCDLDLAVNVKSLSAEGSVSVEPAILTDLQHGWSQQTLNFTVTSPGLTSVAVGLIAGFIAEDPTFPCTFTIFLGQLAVYPSPLLPPVSFALPSVSWASFTPSSAISADSLGNLAGVLTWDTAISLPPMNQIPLEGRDPEDPRPAWILDNSQIALFPSFIHFNIYIAVGPDSTDVLDPSLAIFIGTTGLDGRGNRFYVEPQCLPEGLEGKKAARFYVQGVSNRGEVLPWDRCAHVDYKMCEPTAPQAR</sequence>
<reference evidence="3" key="2">
    <citation type="submission" date="2015-01" db="EMBL/GenBank/DDBJ databases">
        <title>Evolutionary Origins and Diversification of the Mycorrhizal Mutualists.</title>
        <authorList>
            <consortium name="DOE Joint Genome Institute"/>
            <consortium name="Mycorrhizal Genomics Consortium"/>
            <person name="Kohler A."/>
            <person name="Kuo A."/>
            <person name="Nagy L.G."/>
            <person name="Floudas D."/>
            <person name="Copeland A."/>
            <person name="Barry K.W."/>
            <person name="Cichocki N."/>
            <person name="Veneault-Fourrey C."/>
            <person name="LaButti K."/>
            <person name="Lindquist E.A."/>
            <person name="Lipzen A."/>
            <person name="Lundell T."/>
            <person name="Morin E."/>
            <person name="Murat C."/>
            <person name="Riley R."/>
            <person name="Ohm R."/>
            <person name="Sun H."/>
            <person name="Tunlid A."/>
            <person name="Henrissat B."/>
            <person name="Grigoriev I.V."/>
            <person name="Hibbett D.S."/>
            <person name="Martin F."/>
        </authorList>
    </citation>
    <scope>NUCLEOTIDE SEQUENCE [LARGE SCALE GENOMIC DNA]</scope>
    <source>
        <strain evidence="3">Foug A</strain>
    </source>
</reference>
<dbReference type="Pfam" id="PF03644">
    <property type="entry name" value="Glyco_hydro_85"/>
    <property type="match status" value="1"/>
</dbReference>